<dbReference type="EMBL" id="PKUS01000012">
    <property type="protein sequence ID" value="PLW68685.1"/>
    <property type="molecule type" value="Genomic_DNA"/>
</dbReference>
<dbReference type="OrthoDB" id="9788539at2"/>
<comment type="catalytic activity">
    <reaction evidence="4">
        <text>O-phospho-L-tyrosyl-[protein] + H2O = L-tyrosyl-[protein] + phosphate</text>
        <dbReference type="Rhea" id="RHEA:10684"/>
        <dbReference type="Rhea" id="RHEA-COMP:10136"/>
        <dbReference type="Rhea" id="RHEA-COMP:20101"/>
        <dbReference type="ChEBI" id="CHEBI:15377"/>
        <dbReference type="ChEBI" id="CHEBI:43474"/>
        <dbReference type="ChEBI" id="CHEBI:46858"/>
        <dbReference type="ChEBI" id="CHEBI:61978"/>
        <dbReference type="EC" id="3.1.3.48"/>
    </reaction>
</comment>
<dbReference type="SUPFAM" id="SSF89550">
    <property type="entry name" value="PHP domain-like"/>
    <property type="match status" value="1"/>
</dbReference>
<evidence type="ECO:0000313" key="6">
    <source>
        <dbReference type="Proteomes" id="UP000235005"/>
    </source>
</evidence>
<evidence type="ECO:0000256" key="1">
    <source>
        <dbReference type="ARBA" id="ARBA00005750"/>
    </source>
</evidence>
<name>A0A2N5X2G6_9GAMM</name>
<dbReference type="PANTHER" id="PTHR39181">
    <property type="entry name" value="TYROSINE-PROTEIN PHOSPHATASE YWQE"/>
    <property type="match status" value="1"/>
</dbReference>
<keyword evidence="3" id="KW-0378">Hydrolase</keyword>
<keyword evidence="6" id="KW-1185">Reference proteome</keyword>
<dbReference type="Gene3D" id="3.20.20.140">
    <property type="entry name" value="Metal-dependent hydrolases"/>
    <property type="match status" value="1"/>
</dbReference>
<comment type="similarity">
    <text evidence="1">Belongs to the metallo-dependent hydrolases superfamily. CpsB/CapC family.</text>
</comment>
<evidence type="ECO:0000256" key="4">
    <source>
        <dbReference type="ARBA" id="ARBA00051722"/>
    </source>
</evidence>
<proteinExistence type="inferred from homology"/>
<organism evidence="5 6">
    <name type="scientific">Pseudohalioglobus lutimaris</name>
    <dbReference type="NCBI Taxonomy" id="1737061"/>
    <lineage>
        <taxon>Bacteria</taxon>
        <taxon>Pseudomonadati</taxon>
        <taxon>Pseudomonadota</taxon>
        <taxon>Gammaproteobacteria</taxon>
        <taxon>Cellvibrionales</taxon>
        <taxon>Halieaceae</taxon>
        <taxon>Pseudohalioglobus</taxon>
    </lineage>
</organism>
<dbReference type="EC" id="3.1.3.48" evidence="2"/>
<dbReference type="Pfam" id="PF19567">
    <property type="entry name" value="CpsB_CapC"/>
    <property type="match status" value="1"/>
</dbReference>
<evidence type="ECO:0000313" key="5">
    <source>
        <dbReference type="EMBL" id="PLW68685.1"/>
    </source>
</evidence>
<gene>
    <name evidence="5" type="ORF">C0039_11185</name>
</gene>
<evidence type="ECO:0000256" key="3">
    <source>
        <dbReference type="ARBA" id="ARBA00022801"/>
    </source>
</evidence>
<comment type="caution">
    <text evidence="5">The sequence shown here is derived from an EMBL/GenBank/DDBJ whole genome shotgun (WGS) entry which is preliminary data.</text>
</comment>
<dbReference type="Proteomes" id="UP000235005">
    <property type="component" value="Unassembled WGS sequence"/>
</dbReference>
<dbReference type="AlphaFoldDB" id="A0A2N5X2G6"/>
<protein>
    <recommendedName>
        <fullName evidence="2">protein-tyrosine-phosphatase</fullName>
        <ecNumber evidence="2">3.1.3.48</ecNumber>
    </recommendedName>
</protein>
<sequence length="268" mass="29183">MIDLHCHMLPAIDDGAKDLETSLQMAEIAVEDGISITVCTPHIYPGVFPNTLAGIRRAAWDLQCELLDAGIPLQLTYGADIQVVPDLVQGLQDKTLPSLHGSRYFLFEPPHHVATPILADLLYNVLLAGYIPVITHPERLSYIEADYDLFVNAARQGAWLQLTGGSLLGAFGSRAQRAAERFLADGVTHVLASDGHNLDGRAPVLAEARDAAAAIVGEEEAWRMVLDRPHAVVSNAEPDSVPLPVGLVGGIRRRKRVKKSWPARLFNR</sequence>
<dbReference type="PANTHER" id="PTHR39181:SF1">
    <property type="entry name" value="TYROSINE-PROTEIN PHOSPHATASE YWQE"/>
    <property type="match status" value="1"/>
</dbReference>
<dbReference type="GO" id="GO:0004725">
    <property type="term" value="F:protein tyrosine phosphatase activity"/>
    <property type="evidence" value="ECO:0007669"/>
    <property type="project" value="UniProtKB-EC"/>
</dbReference>
<dbReference type="RefSeq" id="WP_101518155.1">
    <property type="nucleotide sequence ID" value="NZ_PKUS01000012.1"/>
</dbReference>
<evidence type="ECO:0000256" key="2">
    <source>
        <dbReference type="ARBA" id="ARBA00013064"/>
    </source>
</evidence>
<accession>A0A2N5X2G6</accession>
<dbReference type="PIRSF" id="PIRSF016557">
    <property type="entry name" value="Caps_synth_CpsB"/>
    <property type="match status" value="1"/>
</dbReference>
<dbReference type="InterPro" id="IPR016667">
    <property type="entry name" value="Caps_polysacc_synth_CpsB/CapC"/>
</dbReference>
<reference evidence="5 6" key="1">
    <citation type="submission" date="2018-01" db="EMBL/GenBank/DDBJ databases">
        <title>The draft genome sequence of Halioglobus lutimaris HF004.</title>
        <authorList>
            <person name="Du Z.-J."/>
            <person name="Shi M.-J."/>
        </authorList>
    </citation>
    <scope>NUCLEOTIDE SEQUENCE [LARGE SCALE GENOMIC DNA]</scope>
    <source>
        <strain evidence="5 6">HF004</strain>
    </source>
</reference>
<dbReference type="InterPro" id="IPR016195">
    <property type="entry name" value="Pol/histidinol_Pase-like"/>
</dbReference>
<dbReference type="GO" id="GO:0030145">
    <property type="term" value="F:manganese ion binding"/>
    <property type="evidence" value="ECO:0007669"/>
    <property type="project" value="InterPro"/>
</dbReference>